<organism evidence="2 3">
    <name type="scientific">Mucilaginibacter psychrotolerans</name>
    <dbReference type="NCBI Taxonomy" id="1524096"/>
    <lineage>
        <taxon>Bacteria</taxon>
        <taxon>Pseudomonadati</taxon>
        <taxon>Bacteroidota</taxon>
        <taxon>Sphingobacteriia</taxon>
        <taxon>Sphingobacteriales</taxon>
        <taxon>Sphingobacteriaceae</taxon>
        <taxon>Mucilaginibacter</taxon>
    </lineage>
</organism>
<evidence type="ECO:0000313" key="2">
    <source>
        <dbReference type="EMBL" id="TFF38841.1"/>
    </source>
</evidence>
<feature type="transmembrane region" description="Helical" evidence="1">
    <location>
        <begin position="91"/>
        <end position="112"/>
    </location>
</feature>
<sequence>MNFSKNNYIFTVNQSLPATRAILNSNTFYKSSLARVVTTKYFIGQINDTDFKIIGSSAKSPACVLSGKLIALDDYTTLVEIDTTLHKAFRILFVIWVGFVALAMIIPGFVHFNLRQLLSGIAGAVVGAIVFRLMLHLFYIRARNRSIRNIESILQ</sequence>
<evidence type="ECO:0000256" key="1">
    <source>
        <dbReference type="SAM" id="Phobius"/>
    </source>
</evidence>
<keyword evidence="1" id="KW-0472">Membrane</keyword>
<keyword evidence="1" id="KW-0812">Transmembrane</keyword>
<dbReference type="RefSeq" id="WP_133228196.1">
    <property type="nucleotide sequence ID" value="NZ_SOZE01000005.1"/>
</dbReference>
<dbReference type="Proteomes" id="UP000297540">
    <property type="component" value="Unassembled WGS sequence"/>
</dbReference>
<gene>
    <name evidence="2" type="ORF">E2R66_07505</name>
</gene>
<dbReference type="OrthoDB" id="1431520at2"/>
<dbReference type="EMBL" id="SOZE01000005">
    <property type="protein sequence ID" value="TFF38841.1"/>
    <property type="molecule type" value="Genomic_DNA"/>
</dbReference>
<comment type="caution">
    <text evidence="2">The sequence shown here is derived from an EMBL/GenBank/DDBJ whole genome shotgun (WGS) entry which is preliminary data.</text>
</comment>
<feature type="transmembrane region" description="Helical" evidence="1">
    <location>
        <begin position="118"/>
        <end position="140"/>
    </location>
</feature>
<protein>
    <submittedName>
        <fullName evidence="2">Uncharacterized protein</fullName>
    </submittedName>
</protein>
<name>A0A4Y8SJI8_9SPHI</name>
<keyword evidence="3" id="KW-1185">Reference proteome</keyword>
<proteinExistence type="predicted"/>
<keyword evidence="1" id="KW-1133">Transmembrane helix</keyword>
<dbReference type="AlphaFoldDB" id="A0A4Y8SJI8"/>
<reference evidence="2 3" key="1">
    <citation type="journal article" date="2017" name="Int. J. Syst. Evol. Microbiol.">
        <title>Mucilaginibacterpsychrotolerans sp. nov., isolated from peatlands.</title>
        <authorList>
            <person name="Deng Y."/>
            <person name="Shen L."/>
            <person name="Xu B."/>
            <person name="Liu Y."/>
            <person name="Gu Z."/>
            <person name="Liu H."/>
            <person name="Zhou Y."/>
        </authorList>
    </citation>
    <scope>NUCLEOTIDE SEQUENCE [LARGE SCALE GENOMIC DNA]</scope>
    <source>
        <strain evidence="2 3">NH7-4</strain>
    </source>
</reference>
<evidence type="ECO:0000313" key="3">
    <source>
        <dbReference type="Proteomes" id="UP000297540"/>
    </source>
</evidence>
<accession>A0A4Y8SJI8</accession>